<organism evidence="1 2">
    <name type="scientific">Polysphondylium violaceum</name>
    <dbReference type="NCBI Taxonomy" id="133409"/>
    <lineage>
        <taxon>Eukaryota</taxon>
        <taxon>Amoebozoa</taxon>
        <taxon>Evosea</taxon>
        <taxon>Eumycetozoa</taxon>
        <taxon>Dictyostelia</taxon>
        <taxon>Dictyosteliales</taxon>
        <taxon>Dictyosteliaceae</taxon>
        <taxon>Polysphondylium</taxon>
    </lineage>
</organism>
<dbReference type="Proteomes" id="UP000695562">
    <property type="component" value="Unassembled WGS sequence"/>
</dbReference>
<accession>A0A8J4UPY4</accession>
<dbReference type="EMBL" id="AJWJ01000577">
    <property type="protein sequence ID" value="KAF2069901.1"/>
    <property type="molecule type" value="Genomic_DNA"/>
</dbReference>
<dbReference type="AlphaFoldDB" id="A0A8J4UPY4"/>
<comment type="caution">
    <text evidence="1">The sequence shown here is derived from an EMBL/GenBank/DDBJ whole genome shotgun (WGS) entry which is preliminary data.</text>
</comment>
<reference evidence="1" key="1">
    <citation type="submission" date="2020-01" db="EMBL/GenBank/DDBJ databases">
        <title>Development of genomics and gene disruption for Polysphondylium violaceum indicates a role for the polyketide synthase stlB in stalk morphogenesis.</title>
        <authorList>
            <person name="Narita B."/>
            <person name="Kawabe Y."/>
            <person name="Kin K."/>
            <person name="Saito T."/>
            <person name="Gibbs R."/>
            <person name="Kuspa A."/>
            <person name="Muzny D."/>
            <person name="Queller D."/>
            <person name="Richards S."/>
            <person name="Strassman J."/>
            <person name="Sucgang R."/>
            <person name="Worley K."/>
            <person name="Schaap P."/>
        </authorList>
    </citation>
    <scope>NUCLEOTIDE SEQUENCE</scope>
    <source>
        <strain evidence="1">QSvi11</strain>
    </source>
</reference>
<name>A0A8J4UPY4_9MYCE</name>
<sequence>MTHMDSLYADVFHNKYISNKIYQCIYQIQRFKNSSRYSDIVDVLWMIEFNHIGLLQEKIKRKENLFFDPEQSRQYLLLARLQDADLIVALYQMYKQQVSLKKLFNHLIFVSHTVAIKKFYDQGLLSSVSGSRKRFIFIDQKWKIDPDLLGYLLDINWFSITADTIKNYRLNFTKETLELVVSKIPQPLEQSVAKALLSRLCQPPHQCLFKLVQHLFQQPGQEFIQEHNIDSLVVTDKDLFIYLFGNTSPEVLSDNFLKGIKADSSPSIEILKHFGAKGAPIVTETNLDSFIQRAIVNHSKDLVNYLLDQFPNYQLDKVTLTPSLVPVHFTKKNSLDNTEFYQDLDFVCKLLDRGLDSLFWFFANACLEQSLNHIFHYLWKRFSNRIRITQETVAYQVNTTGQEEHLEDLGMAIMKRCCFDFNIEIIKFLISQGWSNFDENQSMAAWEHIYRNNVFSVEFMKYLVTFIPASKDSIIRLINCLVGQYKNRGDYILSILNATLLLFKDQLKDDDFKLVHRDCLKNYLNLKVIFTLDSFSFKCDYRQLARIEEEQNYVGRLPAFLANGSLEMIKYLENNEYLASLMGKDESILRLIHVTNYPVLKYLLSKYYKGKTLDQFYSSLGKSRCIPIVDLFITDYSLDKHLLIQESKQSNNTMLLEYLQ</sequence>
<evidence type="ECO:0000313" key="2">
    <source>
        <dbReference type="Proteomes" id="UP000695562"/>
    </source>
</evidence>
<keyword evidence="2" id="KW-1185">Reference proteome</keyword>
<gene>
    <name evidence="1" type="ORF">CYY_008787</name>
</gene>
<proteinExistence type="predicted"/>
<protein>
    <submittedName>
        <fullName evidence="1">Uncharacterized protein</fullName>
    </submittedName>
</protein>
<evidence type="ECO:0000313" key="1">
    <source>
        <dbReference type="EMBL" id="KAF2069901.1"/>
    </source>
</evidence>
<dbReference type="PANTHER" id="PTHR31550">
    <property type="entry name" value="ANKYRIN REPEAT PROTEIN-RELATED-RELATED"/>
    <property type="match status" value="1"/>
</dbReference>